<evidence type="ECO:0000313" key="3">
    <source>
        <dbReference type="Proteomes" id="UP001189429"/>
    </source>
</evidence>
<feature type="compositionally biased region" description="Polar residues" evidence="1">
    <location>
        <begin position="676"/>
        <end position="688"/>
    </location>
</feature>
<feature type="compositionally biased region" description="Basic and acidic residues" evidence="1">
    <location>
        <begin position="271"/>
        <end position="280"/>
    </location>
</feature>
<organism evidence="2 3">
    <name type="scientific">Prorocentrum cordatum</name>
    <dbReference type="NCBI Taxonomy" id="2364126"/>
    <lineage>
        <taxon>Eukaryota</taxon>
        <taxon>Sar</taxon>
        <taxon>Alveolata</taxon>
        <taxon>Dinophyceae</taxon>
        <taxon>Prorocentrales</taxon>
        <taxon>Prorocentraceae</taxon>
        <taxon>Prorocentrum</taxon>
    </lineage>
</organism>
<feature type="compositionally biased region" description="Basic and acidic residues" evidence="1">
    <location>
        <begin position="244"/>
        <end position="258"/>
    </location>
</feature>
<keyword evidence="3" id="KW-1185">Reference proteome</keyword>
<feature type="region of interest" description="Disordered" evidence="1">
    <location>
        <begin position="127"/>
        <end position="147"/>
    </location>
</feature>
<protein>
    <submittedName>
        <fullName evidence="2">Uncharacterized protein</fullName>
    </submittedName>
</protein>
<name>A0ABN9UWU4_9DINO</name>
<gene>
    <name evidence="2" type="ORF">PCOR1329_LOCUS52446</name>
</gene>
<proteinExistence type="predicted"/>
<dbReference type="EMBL" id="CAUYUJ010016382">
    <property type="protein sequence ID" value="CAK0864617.1"/>
    <property type="molecule type" value="Genomic_DNA"/>
</dbReference>
<feature type="compositionally biased region" description="Basic and acidic residues" evidence="1">
    <location>
        <begin position="127"/>
        <end position="141"/>
    </location>
</feature>
<sequence>MAKAESEAPRGDEFYRNLAEALKQNDVAHWAHLLEVDPISLKSLDSAGKVSARRAVIAGLAGAVWQVGCVKALARAAGEQKGPGQGQLAPVAGDLSRLGEALRSAREPTAKRAAIGPAIRQAAMLRREGVARPHASPDFKARSLRARPRGAPRWRARGAFLPFWASGKAPGAEAHPSEAGVQEGLLPFNQWRPAFDARATAAAIWADQPSSMSPRCHKQHVVQVNRAAQTWGEGLPRSAVAAHDAAEWGKSEWPSKGDRKGKRGNPAAPRTPEKRVKPPRGEFGVAGGLRMPTALAPPARHRASAERNDWAPDAAVLRLFGQRGVNYSMGLELLGIAVDMSSFRHILANAALEIFSNSRGAEQAVARGSACHFDRACLVHGAWALAADCLGIRVGPSGAFGVEYRRSAIAGSAETRGEMSDASVFGHWLRVCDLRRQPLAFYVKFAAYLKSQDLQFASALFRVSGAFANYCGRDWASRRGTQAFASFSPADAVAAIRIAAAAVGAARPGEFDTKHKHVNASLAIFEVAARRGLARAALLQRGAEAEVEGLEPSAAGPAAVSAEPGGDDRRGLLAAFGAALMPLAGELRRLPVRTRQEDTALLFIAAGGGGSEGQGGLQEHLSSSETWWLVSRNTLRIACSSGQRPHWRAISGSSEGTREDPCGLRNDTGLKRGSLPSDSASAGVSAQSGWAAGHWQDM</sequence>
<dbReference type="Proteomes" id="UP001189429">
    <property type="component" value="Unassembled WGS sequence"/>
</dbReference>
<evidence type="ECO:0000256" key="1">
    <source>
        <dbReference type="SAM" id="MobiDB-lite"/>
    </source>
</evidence>
<feature type="region of interest" description="Disordered" evidence="1">
    <location>
        <begin position="646"/>
        <end position="698"/>
    </location>
</feature>
<reference evidence="2" key="1">
    <citation type="submission" date="2023-10" db="EMBL/GenBank/DDBJ databases">
        <authorList>
            <person name="Chen Y."/>
            <person name="Shah S."/>
            <person name="Dougan E. K."/>
            <person name="Thang M."/>
            <person name="Chan C."/>
        </authorList>
    </citation>
    <scope>NUCLEOTIDE SEQUENCE [LARGE SCALE GENOMIC DNA]</scope>
</reference>
<accession>A0ABN9UWU4</accession>
<feature type="region of interest" description="Disordered" evidence="1">
    <location>
        <begin position="236"/>
        <end position="281"/>
    </location>
</feature>
<comment type="caution">
    <text evidence="2">The sequence shown here is derived from an EMBL/GenBank/DDBJ whole genome shotgun (WGS) entry which is preliminary data.</text>
</comment>
<evidence type="ECO:0000313" key="2">
    <source>
        <dbReference type="EMBL" id="CAK0864617.1"/>
    </source>
</evidence>